<proteinExistence type="predicted"/>
<dbReference type="AlphaFoldDB" id="A0AAJ1EIF6"/>
<evidence type="ECO:0008006" key="3">
    <source>
        <dbReference type="Google" id="ProtNLM"/>
    </source>
</evidence>
<evidence type="ECO:0000313" key="1">
    <source>
        <dbReference type="EMBL" id="MBZ0158566.1"/>
    </source>
</evidence>
<dbReference type="PROSITE" id="PS51257">
    <property type="entry name" value="PROKAR_LIPOPROTEIN"/>
    <property type="match status" value="1"/>
</dbReference>
<comment type="caution">
    <text evidence="1">The sequence shown here is derived from an EMBL/GenBank/DDBJ whole genome shotgun (WGS) entry which is preliminary data.</text>
</comment>
<reference evidence="1 2" key="1">
    <citation type="journal article" date="2021" name="bioRxiv">
        <title>Unraveling nitrogen, sulfur and carbon metabolic pathways and microbial community transcriptional responses to substrate deprivation and toxicity stresses in a bioreactor mimicking anoxic brackish coastal sediment conditions.</title>
        <authorList>
            <person name="Martins P.D."/>
            <person name="Echeveste M.J."/>
            <person name="Arshad A."/>
            <person name="Kurth J."/>
            <person name="Ouboter H."/>
            <person name="Jetten M.S.M."/>
            <person name="Welte C.U."/>
        </authorList>
    </citation>
    <scope>NUCLEOTIDE SEQUENCE [LARGE SCALE GENOMIC DNA]</scope>
    <source>
        <strain evidence="1">MAG_38</strain>
    </source>
</reference>
<sequence>MLRARRSKAVLIESTLLIATLLLGGCIGMTYAKKNDSEGLVPIVVLRKYFPISSADYPEPAATKIGEQMQSTATPEEMAAIRYLRGVTLDSVTLMNSLARCQDCSGAFALRQTIESALTHALDNTSSSPQLSTPIKSLRLEVTFVYKPPEREASLWLLPLAVVYGVTCGGSLFVLCPAPMDVTVKINGVAQLAQDVELQAVGIGAARRVTVSAGFDSERQAVFIALAEALKALAIDLKKQVDEQCKTNEASPLTDSCTIPLR</sequence>
<protein>
    <recommendedName>
        <fullName evidence="3">Lipoprotein</fullName>
    </recommendedName>
</protein>
<name>A0AAJ1EIF6_9BACT</name>
<accession>A0AAJ1EIF6</accession>
<organism evidence="1 2">
    <name type="scientific">Candidatus Methylomirabilis tolerans</name>
    <dbReference type="NCBI Taxonomy" id="3123416"/>
    <lineage>
        <taxon>Bacteria</taxon>
        <taxon>Candidatus Methylomirabilota</taxon>
        <taxon>Candidatus Methylomirabilia</taxon>
        <taxon>Candidatus Methylomirabilales</taxon>
        <taxon>Candidatus Methylomirabilaceae</taxon>
        <taxon>Candidatus Methylomirabilis</taxon>
    </lineage>
</organism>
<dbReference type="EMBL" id="JAIOIU010000005">
    <property type="protein sequence ID" value="MBZ0158566.1"/>
    <property type="molecule type" value="Genomic_DNA"/>
</dbReference>
<evidence type="ECO:0000313" key="2">
    <source>
        <dbReference type="Proteomes" id="UP001197609"/>
    </source>
</evidence>
<gene>
    <name evidence="1" type="ORF">K8G79_00195</name>
</gene>
<dbReference type="Proteomes" id="UP001197609">
    <property type="component" value="Unassembled WGS sequence"/>
</dbReference>